<keyword evidence="3" id="KW-1185">Reference proteome</keyword>
<proteinExistence type="predicted"/>
<name>A0A7W3XUJ9_9BACL</name>
<evidence type="ECO:0000313" key="3">
    <source>
        <dbReference type="Proteomes" id="UP000567067"/>
    </source>
</evidence>
<gene>
    <name evidence="1" type="ORF">FHR92_005322</name>
    <name evidence="2" type="ORF">FHR92_005324</name>
</gene>
<evidence type="ECO:0000313" key="1">
    <source>
        <dbReference type="EMBL" id="MBA9088789.1"/>
    </source>
</evidence>
<dbReference type="Proteomes" id="UP000567067">
    <property type="component" value="Unassembled WGS sequence"/>
</dbReference>
<comment type="caution">
    <text evidence="2">The sequence shown here is derived from an EMBL/GenBank/DDBJ whole genome shotgun (WGS) entry which is preliminary data.</text>
</comment>
<organism evidence="2 3">
    <name type="scientific">Fontibacillus solani</name>
    <dbReference type="NCBI Taxonomy" id="1572857"/>
    <lineage>
        <taxon>Bacteria</taxon>
        <taxon>Bacillati</taxon>
        <taxon>Bacillota</taxon>
        <taxon>Bacilli</taxon>
        <taxon>Bacillales</taxon>
        <taxon>Paenibacillaceae</taxon>
        <taxon>Fontibacillus</taxon>
    </lineage>
</organism>
<dbReference type="EMBL" id="JACJIP010000072">
    <property type="protein sequence ID" value="MBA9088790.1"/>
    <property type="molecule type" value="Genomic_DNA"/>
</dbReference>
<dbReference type="AlphaFoldDB" id="A0A7W3XUJ9"/>
<dbReference type="EMBL" id="JACJIP010000071">
    <property type="protein sequence ID" value="MBA9088789.1"/>
    <property type="molecule type" value="Genomic_DNA"/>
</dbReference>
<reference evidence="2 3" key="1">
    <citation type="submission" date="2020-08" db="EMBL/GenBank/DDBJ databases">
        <title>Genomic Encyclopedia of Type Strains, Phase III (KMG-III): the genomes of soil and plant-associated and newly described type strains.</title>
        <authorList>
            <person name="Whitman W."/>
        </authorList>
    </citation>
    <scope>NUCLEOTIDE SEQUENCE [LARGE SCALE GENOMIC DNA]</scope>
    <source>
        <strain evidence="2 3">CECT 8693</strain>
    </source>
</reference>
<evidence type="ECO:0000313" key="2">
    <source>
        <dbReference type="EMBL" id="MBA9088790.1"/>
    </source>
</evidence>
<accession>A0A7W3XUJ9</accession>
<protein>
    <submittedName>
        <fullName evidence="2">Uncharacterized protein</fullName>
    </submittedName>
</protein>
<sequence length="30" mass="3524">NVNKAGQIEIREQIVIIQEKLDGYVVLERR</sequence>
<feature type="non-terminal residue" evidence="2">
    <location>
        <position position="1"/>
    </location>
</feature>